<gene>
    <name evidence="1" type="ORF">AN618_20700</name>
</gene>
<evidence type="ECO:0000313" key="1">
    <source>
        <dbReference type="EMBL" id="KXG75048.1"/>
    </source>
</evidence>
<dbReference type="RefSeq" id="WP_157081714.1">
    <property type="nucleotide sequence ID" value="NZ_LOED01000034.1"/>
</dbReference>
<accession>A0A140L3C3</accession>
<sequence length="51" mass="5902">MPYSICPYCLKRSYSAADLRVWICPYCGREVVEKEISNEKGDIEDVKEEQG</sequence>
<comment type="caution">
    <text evidence="1">The sequence shown here is derived from an EMBL/GenBank/DDBJ whole genome shotgun (WGS) entry which is preliminary data.</text>
</comment>
<proteinExistence type="predicted"/>
<reference evidence="1 2" key="1">
    <citation type="submission" date="2015-12" db="EMBL/GenBank/DDBJ databases">
        <title>Draft genome sequnece of Fervidicola ferrireducens strain Y170.</title>
        <authorList>
            <person name="Patel B.K."/>
        </authorList>
    </citation>
    <scope>NUCLEOTIDE SEQUENCE [LARGE SCALE GENOMIC DNA]</scope>
    <source>
        <strain evidence="1 2">Y170</strain>
    </source>
</reference>
<organism evidence="1 2">
    <name type="scientific">Fervidicola ferrireducens</name>
    <dbReference type="NCBI Taxonomy" id="520764"/>
    <lineage>
        <taxon>Bacteria</taxon>
        <taxon>Bacillati</taxon>
        <taxon>Bacillota</taxon>
        <taxon>Clostridia</taxon>
        <taxon>Thermosediminibacterales</taxon>
        <taxon>Thermosediminibacteraceae</taxon>
        <taxon>Fervidicola</taxon>
    </lineage>
</organism>
<dbReference type="AlphaFoldDB" id="A0A140L3C3"/>
<dbReference type="InParanoid" id="A0A140L3C3"/>
<evidence type="ECO:0000313" key="2">
    <source>
        <dbReference type="Proteomes" id="UP000070427"/>
    </source>
</evidence>
<keyword evidence="2" id="KW-1185">Reference proteome</keyword>
<dbReference type="OrthoDB" id="2376828at2"/>
<dbReference type="Proteomes" id="UP000070427">
    <property type="component" value="Unassembled WGS sequence"/>
</dbReference>
<name>A0A140L3C3_9FIRM</name>
<protein>
    <submittedName>
        <fullName evidence="1">Uncharacterized protein</fullName>
    </submittedName>
</protein>
<dbReference type="EMBL" id="LOED01000034">
    <property type="protein sequence ID" value="KXG75048.1"/>
    <property type="molecule type" value="Genomic_DNA"/>
</dbReference>